<evidence type="ECO:0000313" key="4">
    <source>
        <dbReference type="Proteomes" id="UP000222542"/>
    </source>
</evidence>
<dbReference type="AlphaFoldDB" id="A0A2G2XTT9"/>
<dbReference type="STRING" id="4072.A0A2G2XTT9"/>
<dbReference type="Proteomes" id="UP000222542">
    <property type="component" value="Unassembled WGS sequence"/>
</dbReference>
<dbReference type="PANTHER" id="PTHR44102">
    <property type="entry name" value="PROTEIN NPG1"/>
    <property type="match status" value="1"/>
</dbReference>
<keyword evidence="1" id="KW-0472">Membrane</keyword>
<organism evidence="3 4">
    <name type="scientific">Capsicum annuum</name>
    <name type="common">Capsicum pepper</name>
    <dbReference type="NCBI Taxonomy" id="4072"/>
    <lineage>
        <taxon>Eukaryota</taxon>
        <taxon>Viridiplantae</taxon>
        <taxon>Streptophyta</taxon>
        <taxon>Embryophyta</taxon>
        <taxon>Tracheophyta</taxon>
        <taxon>Spermatophyta</taxon>
        <taxon>Magnoliopsida</taxon>
        <taxon>eudicotyledons</taxon>
        <taxon>Gunneridae</taxon>
        <taxon>Pentapetalae</taxon>
        <taxon>asterids</taxon>
        <taxon>lamiids</taxon>
        <taxon>Solanales</taxon>
        <taxon>Solanaceae</taxon>
        <taxon>Solanoideae</taxon>
        <taxon>Capsiceae</taxon>
        <taxon>Capsicum</taxon>
    </lineage>
</organism>
<comment type="caution">
    <text evidence="3">The sequence shown here is derived from an EMBL/GenBank/DDBJ whole genome shotgun (WGS) entry which is preliminary data.</text>
</comment>
<reference evidence="3 4" key="1">
    <citation type="journal article" date="2014" name="Nat. Genet.">
        <title>Genome sequence of the hot pepper provides insights into the evolution of pungency in Capsicum species.</title>
        <authorList>
            <person name="Kim S."/>
            <person name="Park M."/>
            <person name="Yeom S.I."/>
            <person name="Kim Y.M."/>
            <person name="Lee J.M."/>
            <person name="Lee H.A."/>
            <person name="Seo E."/>
            <person name="Choi J."/>
            <person name="Cheong K."/>
            <person name="Kim K.T."/>
            <person name="Jung K."/>
            <person name="Lee G.W."/>
            <person name="Oh S.K."/>
            <person name="Bae C."/>
            <person name="Kim S.B."/>
            <person name="Lee H.Y."/>
            <person name="Kim S.Y."/>
            <person name="Kim M.S."/>
            <person name="Kang B.C."/>
            <person name="Jo Y.D."/>
            <person name="Yang H.B."/>
            <person name="Jeong H.J."/>
            <person name="Kang W.H."/>
            <person name="Kwon J.K."/>
            <person name="Shin C."/>
            <person name="Lim J.Y."/>
            <person name="Park J.H."/>
            <person name="Huh J.H."/>
            <person name="Kim J.S."/>
            <person name="Kim B.D."/>
            <person name="Cohen O."/>
            <person name="Paran I."/>
            <person name="Suh M.C."/>
            <person name="Lee S.B."/>
            <person name="Kim Y.K."/>
            <person name="Shin Y."/>
            <person name="Noh S.J."/>
            <person name="Park J."/>
            <person name="Seo Y.S."/>
            <person name="Kwon S.Y."/>
            <person name="Kim H.A."/>
            <person name="Park J.M."/>
            <person name="Kim H.J."/>
            <person name="Choi S.B."/>
            <person name="Bosland P.W."/>
            <person name="Reeves G."/>
            <person name="Jo S.H."/>
            <person name="Lee B.W."/>
            <person name="Cho H.T."/>
            <person name="Choi H.S."/>
            <person name="Lee M.S."/>
            <person name="Yu Y."/>
            <person name="Do Choi Y."/>
            <person name="Park B.S."/>
            <person name="van Deynze A."/>
            <person name="Ashrafi H."/>
            <person name="Hill T."/>
            <person name="Kim W.T."/>
            <person name="Pai H.S."/>
            <person name="Ahn H.K."/>
            <person name="Yeam I."/>
            <person name="Giovannoni J.J."/>
            <person name="Rose J.K."/>
            <person name="Sorensen I."/>
            <person name="Lee S.J."/>
            <person name="Kim R.W."/>
            <person name="Choi I.Y."/>
            <person name="Choi B.S."/>
            <person name="Lim J.S."/>
            <person name="Lee Y.H."/>
            <person name="Choi D."/>
        </authorList>
    </citation>
    <scope>NUCLEOTIDE SEQUENCE [LARGE SCALE GENOMIC DNA]</scope>
    <source>
        <strain evidence="4">cv. CM334</strain>
    </source>
</reference>
<keyword evidence="4" id="KW-1185">Reference proteome</keyword>
<keyword evidence="1" id="KW-0812">Transmembrane</keyword>
<name>A0A2G2XTT9_CAPAN</name>
<dbReference type="InterPro" id="IPR008546">
    <property type="entry name" value="VAN3-bd-like_auxin_canal"/>
</dbReference>
<evidence type="ECO:0000313" key="3">
    <source>
        <dbReference type="EMBL" id="PHT60905.1"/>
    </source>
</evidence>
<accession>A0A2G2XTT9</accession>
<dbReference type="EMBL" id="AYRZ02000514">
    <property type="protein sequence ID" value="PHT60905.1"/>
    <property type="molecule type" value="Genomic_DNA"/>
</dbReference>
<dbReference type="PANTHER" id="PTHR44102:SF4">
    <property type="entry name" value="PROTEIN NPGR1"/>
    <property type="match status" value="1"/>
</dbReference>
<gene>
    <name evidence="3" type="ORF">T459_35245</name>
</gene>
<feature type="domain" description="VAN3-binding protein-like auxin canalisation" evidence="2">
    <location>
        <begin position="106"/>
        <end position="160"/>
    </location>
</feature>
<dbReference type="InterPro" id="IPR043376">
    <property type="entry name" value="NPG1-like"/>
</dbReference>
<protein>
    <recommendedName>
        <fullName evidence="2">VAN3-binding protein-like auxin canalisation domain-containing protein</fullName>
    </recommendedName>
</protein>
<proteinExistence type="predicted"/>
<dbReference type="Gramene" id="PHT60905">
    <property type="protein sequence ID" value="PHT60905"/>
    <property type="gene ID" value="T459_35245"/>
</dbReference>
<sequence>MVLIYHDKLFATDTSLLGKLKYQRGNFDADLQVFQGISIRTLSLRMSKSIAEGTRLLKPLSKGDVVPVGMMLLHSVSLLLQANLLKAKSLEELSRIKVQEQCYCYSVVTGGSGGGRKTMGRWLKDRREKKKNGMRAPNALLHVTVSVTGVVAAVAAIAAA</sequence>
<evidence type="ECO:0000256" key="1">
    <source>
        <dbReference type="SAM" id="Phobius"/>
    </source>
</evidence>
<evidence type="ECO:0000259" key="2">
    <source>
        <dbReference type="Pfam" id="PF05703"/>
    </source>
</evidence>
<feature type="transmembrane region" description="Helical" evidence="1">
    <location>
        <begin position="139"/>
        <end position="159"/>
    </location>
</feature>
<keyword evidence="1" id="KW-1133">Transmembrane helix</keyword>
<dbReference type="Pfam" id="PF05703">
    <property type="entry name" value="Auxin_canalis"/>
    <property type="match status" value="1"/>
</dbReference>
<reference evidence="3 4" key="2">
    <citation type="journal article" date="2017" name="Genome Biol.">
        <title>New reference genome sequences of hot pepper reveal the massive evolution of plant disease-resistance genes by retroduplication.</title>
        <authorList>
            <person name="Kim S."/>
            <person name="Park J."/>
            <person name="Yeom S.I."/>
            <person name="Kim Y.M."/>
            <person name="Seo E."/>
            <person name="Kim K.T."/>
            <person name="Kim M.S."/>
            <person name="Lee J.M."/>
            <person name="Cheong K."/>
            <person name="Shin H.S."/>
            <person name="Kim S.B."/>
            <person name="Han K."/>
            <person name="Lee J."/>
            <person name="Park M."/>
            <person name="Lee H.A."/>
            <person name="Lee H.Y."/>
            <person name="Lee Y."/>
            <person name="Oh S."/>
            <person name="Lee J.H."/>
            <person name="Choi E."/>
            <person name="Choi E."/>
            <person name="Lee S.E."/>
            <person name="Jeon J."/>
            <person name="Kim H."/>
            <person name="Choi G."/>
            <person name="Song H."/>
            <person name="Lee J."/>
            <person name="Lee S.C."/>
            <person name="Kwon J.K."/>
            <person name="Lee H.Y."/>
            <person name="Koo N."/>
            <person name="Hong Y."/>
            <person name="Kim R.W."/>
            <person name="Kang W.H."/>
            <person name="Huh J.H."/>
            <person name="Kang B.C."/>
            <person name="Yang T.J."/>
            <person name="Lee Y.H."/>
            <person name="Bennetzen J.L."/>
            <person name="Choi D."/>
        </authorList>
    </citation>
    <scope>NUCLEOTIDE SEQUENCE [LARGE SCALE GENOMIC DNA]</scope>
    <source>
        <strain evidence="4">cv. CM334</strain>
    </source>
</reference>